<dbReference type="InterPro" id="IPR002797">
    <property type="entry name" value="Polysacc_synth"/>
</dbReference>
<evidence type="ECO:0000256" key="4">
    <source>
        <dbReference type="ARBA" id="ARBA00022989"/>
    </source>
</evidence>
<evidence type="ECO:0000256" key="3">
    <source>
        <dbReference type="ARBA" id="ARBA00022692"/>
    </source>
</evidence>
<feature type="transmembrane region" description="Helical" evidence="6">
    <location>
        <begin position="436"/>
        <end position="456"/>
    </location>
</feature>
<reference evidence="7 8" key="1">
    <citation type="submission" date="2019-12" db="EMBL/GenBank/DDBJ databases">
        <title>Genomic-based taxomic classification of the family Erythrobacteraceae.</title>
        <authorList>
            <person name="Xu L."/>
        </authorList>
    </citation>
    <scope>NUCLEOTIDE SEQUENCE [LARGE SCALE GENOMIC DNA]</scope>
    <source>
        <strain evidence="7 8">KCTC 52763</strain>
    </source>
</reference>
<feature type="transmembrane region" description="Helical" evidence="6">
    <location>
        <begin position="22"/>
        <end position="44"/>
    </location>
</feature>
<feature type="transmembrane region" description="Helical" evidence="6">
    <location>
        <begin position="123"/>
        <end position="144"/>
    </location>
</feature>
<dbReference type="EMBL" id="WTYX01000002">
    <property type="protein sequence ID" value="MXO90983.1"/>
    <property type="molecule type" value="Genomic_DNA"/>
</dbReference>
<feature type="transmembrane region" description="Helical" evidence="6">
    <location>
        <begin position="381"/>
        <end position="398"/>
    </location>
</feature>
<evidence type="ECO:0000313" key="7">
    <source>
        <dbReference type="EMBL" id="MXO90983.1"/>
    </source>
</evidence>
<keyword evidence="3 6" id="KW-0812">Transmembrane</keyword>
<organism evidence="7 8">
    <name type="scientific">Pontixanthobacter aquaemixtae</name>
    <dbReference type="NCBI Taxonomy" id="1958940"/>
    <lineage>
        <taxon>Bacteria</taxon>
        <taxon>Pseudomonadati</taxon>
        <taxon>Pseudomonadota</taxon>
        <taxon>Alphaproteobacteria</taxon>
        <taxon>Sphingomonadales</taxon>
        <taxon>Erythrobacteraceae</taxon>
        <taxon>Pontixanthobacter</taxon>
    </lineage>
</organism>
<proteinExistence type="predicted"/>
<feature type="transmembrane region" description="Helical" evidence="6">
    <location>
        <begin position="194"/>
        <end position="213"/>
    </location>
</feature>
<protein>
    <submittedName>
        <fullName evidence="7">Oligosaccharide flippase family protein</fullName>
    </submittedName>
</protein>
<accession>A0A844ZSW3</accession>
<evidence type="ECO:0000256" key="1">
    <source>
        <dbReference type="ARBA" id="ARBA00004651"/>
    </source>
</evidence>
<feature type="transmembrane region" description="Helical" evidence="6">
    <location>
        <begin position="404"/>
        <end position="424"/>
    </location>
</feature>
<evidence type="ECO:0000256" key="2">
    <source>
        <dbReference type="ARBA" id="ARBA00022475"/>
    </source>
</evidence>
<keyword evidence="8" id="KW-1185">Reference proteome</keyword>
<dbReference type="PANTHER" id="PTHR30250:SF11">
    <property type="entry name" value="O-ANTIGEN TRANSPORTER-RELATED"/>
    <property type="match status" value="1"/>
</dbReference>
<gene>
    <name evidence="7" type="ORF">GRI41_09135</name>
</gene>
<comment type="caution">
    <text evidence="7">The sequence shown here is derived from an EMBL/GenBank/DDBJ whole genome shotgun (WGS) entry which is preliminary data.</text>
</comment>
<sequence>MTADQPPIAGERRDLRRGALQLLGGSGVRIFARVLLITFVARMYGIEDFGRMGETVAMIELLATLATFGLSKTLLGKLGGENGDDDDVGRHIVNAAVLAGTLSTVLVVVLWISWPLFASADLAGFQFVLLGIPLIALAEVATTATRHFRTAFWDMFVKAFVRPWSFLLLSVAAYFGLIGASLPSGQIVTSQMALLSSYVLSLLLTAGAAIFALKRAFGAHFFKRSGKPIGKSVIDLAKLSWPTALNDTGLFAFRRIDVIILAVVAGPAETAVYYMARQISTVIEKVRHLYEPVLAPIIAQSKSLETIGSHLARLGLLIFAVQLLALCLLAVFGGTLLSWLGAGFATGLLVLLVILIGELFDGGFGLCELPMVYRNPAWPPRLVLASLALEIGLVWILAQKFGALGAAIGFAISMFALAAMRLWMVRSLYGFKVLSIKHVALVVIAVVALFLINLVWPLSFL</sequence>
<feature type="transmembrane region" description="Helical" evidence="6">
    <location>
        <begin position="164"/>
        <end position="182"/>
    </location>
</feature>
<feature type="transmembrane region" description="Helical" evidence="6">
    <location>
        <begin position="311"/>
        <end position="333"/>
    </location>
</feature>
<name>A0A844ZSW3_9SPHN</name>
<keyword evidence="5 6" id="KW-0472">Membrane</keyword>
<dbReference type="OrthoDB" id="7421175at2"/>
<evidence type="ECO:0000313" key="8">
    <source>
        <dbReference type="Proteomes" id="UP000442714"/>
    </source>
</evidence>
<feature type="transmembrane region" description="Helical" evidence="6">
    <location>
        <begin position="96"/>
        <end position="117"/>
    </location>
</feature>
<dbReference type="PANTHER" id="PTHR30250">
    <property type="entry name" value="PST FAMILY PREDICTED COLANIC ACID TRANSPORTER"/>
    <property type="match status" value="1"/>
</dbReference>
<evidence type="ECO:0000256" key="5">
    <source>
        <dbReference type="ARBA" id="ARBA00023136"/>
    </source>
</evidence>
<dbReference type="InterPro" id="IPR050833">
    <property type="entry name" value="Poly_Biosynth_Transport"/>
</dbReference>
<evidence type="ECO:0000256" key="6">
    <source>
        <dbReference type="SAM" id="Phobius"/>
    </source>
</evidence>
<dbReference type="Pfam" id="PF01943">
    <property type="entry name" value="Polysacc_synt"/>
    <property type="match status" value="1"/>
</dbReference>
<dbReference type="AlphaFoldDB" id="A0A844ZSW3"/>
<feature type="transmembrane region" description="Helical" evidence="6">
    <location>
        <begin position="339"/>
        <end position="360"/>
    </location>
</feature>
<keyword evidence="2" id="KW-1003">Cell membrane</keyword>
<feature type="transmembrane region" description="Helical" evidence="6">
    <location>
        <begin position="56"/>
        <end position="75"/>
    </location>
</feature>
<dbReference type="Proteomes" id="UP000442714">
    <property type="component" value="Unassembled WGS sequence"/>
</dbReference>
<dbReference type="GO" id="GO:0005886">
    <property type="term" value="C:plasma membrane"/>
    <property type="evidence" value="ECO:0007669"/>
    <property type="project" value="UniProtKB-SubCell"/>
</dbReference>
<dbReference type="RefSeq" id="WP_160604733.1">
    <property type="nucleotide sequence ID" value="NZ_WTYX01000002.1"/>
</dbReference>
<comment type="subcellular location">
    <subcellularLocation>
        <location evidence="1">Cell membrane</location>
        <topology evidence="1">Multi-pass membrane protein</topology>
    </subcellularLocation>
</comment>
<keyword evidence="4 6" id="KW-1133">Transmembrane helix</keyword>